<keyword evidence="2" id="KW-1133">Transmembrane helix</keyword>
<evidence type="ECO:0000313" key="3">
    <source>
        <dbReference type="EMBL" id="QXT62068.1"/>
    </source>
</evidence>
<feature type="transmembrane region" description="Helical" evidence="2">
    <location>
        <begin position="154"/>
        <end position="175"/>
    </location>
</feature>
<reference evidence="3 4" key="1">
    <citation type="submission" date="2021-07" db="EMBL/GenBank/DDBJ databases">
        <title>complete genome sequencing of Tessaracoccus sp.J1M15.</title>
        <authorList>
            <person name="Bae J.-W."/>
            <person name="Kim D.-y."/>
        </authorList>
    </citation>
    <scope>NUCLEOTIDE SEQUENCE [LARGE SCALE GENOMIC DNA]</scope>
    <source>
        <strain evidence="3 4">J1M15</strain>
    </source>
</reference>
<accession>A0ABX8SJA6</accession>
<dbReference type="RefSeq" id="WP_219080611.1">
    <property type="nucleotide sequence ID" value="NZ_CP079216.1"/>
</dbReference>
<feature type="compositionally biased region" description="Low complexity" evidence="1">
    <location>
        <begin position="36"/>
        <end position="49"/>
    </location>
</feature>
<feature type="transmembrane region" description="Helical" evidence="2">
    <location>
        <begin position="128"/>
        <end position="148"/>
    </location>
</feature>
<evidence type="ECO:0000256" key="1">
    <source>
        <dbReference type="SAM" id="MobiDB-lite"/>
    </source>
</evidence>
<keyword evidence="2" id="KW-0472">Membrane</keyword>
<feature type="region of interest" description="Disordered" evidence="1">
    <location>
        <begin position="1"/>
        <end position="98"/>
    </location>
</feature>
<feature type="compositionally biased region" description="Basic and acidic residues" evidence="1">
    <location>
        <begin position="1"/>
        <end position="13"/>
    </location>
</feature>
<name>A0ABX8SJA6_9ACTN</name>
<keyword evidence="4" id="KW-1185">Reference proteome</keyword>
<dbReference type="Proteomes" id="UP000824504">
    <property type="component" value="Chromosome"/>
</dbReference>
<proteinExistence type="predicted"/>
<dbReference type="EMBL" id="CP079216">
    <property type="protein sequence ID" value="QXT62068.1"/>
    <property type="molecule type" value="Genomic_DNA"/>
</dbReference>
<dbReference type="InterPro" id="IPR021403">
    <property type="entry name" value="DUF3043"/>
</dbReference>
<dbReference type="Pfam" id="PF11241">
    <property type="entry name" value="DUF3043"/>
    <property type="match status" value="1"/>
</dbReference>
<evidence type="ECO:0000313" key="4">
    <source>
        <dbReference type="Proteomes" id="UP000824504"/>
    </source>
</evidence>
<gene>
    <name evidence="3" type="ORF">KDB89_09815</name>
</gene>
<evidence type="ECO:0000256" key="2">
    <source>
        <dbReference type="SAM" id="Phobius"/>
    </source>
</evidence>
<feature type="compositionally biased region" description="Basic and acidic residues" evidence="1">
    <location>
        <begin position="77"/>
        <end position="97"/>
    </location>
</feature>
<keyword evidence="2" id="KW-0812">Transmembrane</keyword>
<feature type="compositionally biased region" description="Basic and acidic residues" evidence="1">
    <location>
        <begin position="54"/>
        <end position="65"/>
    </location>
</feature>
<protein>
    <submittedName>
        <fullName evidence="3">DUF3043 domain-containing protein</fullName>
    </submittedName>
</protein>
<sequence>MALFRPYERKESSAEGDQISALTPKGRQAEEKARKTAAAPAAPAATVVTEAEEPEKIRVPRKKDAPTPTRKQAQAARMDRLHPQLTPKEQKKADRIARQQAQADNWEKIETSPERVLLRNFVDSRWTAAEFMMPAMILVMAAVMATMSNAVLSSWIALTLWVLLLITIINVGFMWRGFKKLLAERIPGASTKGLLVYMFNRSLMLRRFRQPSPVIKRGEAF</sequence>
<organism evidence="3 4">
    <name type="scientific">Tessaracoccus palaemonis</name>
    <dbReference type="NCBI Taxonomy" id="2829499"/>
    <lineage>
        <taxon>Bacteria</taxon>
        <taxon>Bacillati</taxon>
        <taxon>Actinomycetota</taxon>
        <taxon>Actinomycetes</taxon>
        <taxon>Propionibacteriales</taxon>
        <taxon>Propionibacteriaceae</taxon>
        <taxon>Tessaracoccus</taxon>
    </lineage>
</organism>